<organism evidence="5">
    <name type="scientific">marine metagenome</name>
    <dbReference type="NCBI Taxonomy" id="408172"/>
    <lineage>
        <taxon>unclassified sequences</taxon>
        <taxon>metagenomes</taxon>
        <taxon>ecological metagenomes</taxon>
    </lineage>
</organism>
<evidence type="ECO:0000259" key="3">
    <source>
        <dbReference type="Pfam" id="PF00905"/>
    </source>
</evidence>
<dbReference type="Gene3D" id="3.90.1310.10">
    <property type="entry name" value="Penicillin-binding protein 2a (Domain 2)"/>
    <property type="match status" value="1"/>
</dbReference>
<dbReference type="PANTHER" id="PTHR30627:SF1">
    <property type="entry name" value="PEPTIDOGLYCAN D,D-TRANSPEPTIDASE FTSI"/>
    <property type="match status" value="1"/>
</dbReference>
<keyword evidence="2" id="KW-0472">Membrane</keyword>
<dbReference type="PANTHER" id="PTHR30627">
    <property type="entry name" value="PEPTIDOGLYCAN D,D-TRANSPEPTIDASE"/>
    <property type="match status" value="1"/>
</dbReference>
<dbReference type="InterPro" id="IPR005311">
    <property type="entry name" value="PBP_dimer"/>
</dbReference>
<reference evidence="5" key="1">
    <citation type="submission" date="2018-05" db="EMBL/GenBank/DDBJ databases">
        <authorList>
            <person name="Lanie J.A."/>
            <person name="Ng W.-L."/>
            <person name="Kazmierczak K.M."/>
            <person name="Andrzejewski T.M."/>
            <person name="Davidsen T.M."/>
            <person name="Wayne K.J."/>
            <person name="Tettelin H."/>
            <person name="Glass J.I."/>
            <person name="Rusch D."/>
            <person name="Podicherti R."/>
            <person name="Tsui H.-C.T."/>
            <person name="Winkler M.E."/>
        </authorList>
    </citation>
    <scope>NUCLEOTIDE SEQUENCE</scope>
</reference>
<evidence type="ECO:0000256" key="1">
    <source>
        <dbReference type="ARBA" id="ARBA00004370"/>
    </source>
</evidence>
<dbReference type="InterPro" id="IPR036138">
    <property type="entry name" value="PBP_dimer_sf"/>
</dbReference>
<dbReference type="InterPro" id="IPR050515">
    <property type="entry name" value="Beta-lactam/transpept"/>
</dbReference>
<dbReference type="InterPro" id="IPR012338">
    <property type="entry name" value="Beta-lactam/transpept-like"/>
</dbReference>
<dbReference type="EMBL" id="UINC01019933">
    <property type="protein sequence ID" value="SVA84198.1"/>
    <property type="molecule type" value="Genomic_DNA"/>
</dbReference>
<dbReference type="AlphaFoldDB" id="A0A381Z4L0"/>
<dbReference type="Gene3D" id="3.40.710.10">
    <property type="entry name" value="DD-peptidase/beta-lactamase superfamily"/>
    <property type="match status" value="1"/>
</dbReference>
<dbReference type="SUPFAM" id="SSF56519">
    <property type="entry name" value="Penicillin binding protein dimerisation domain"/>
    <property type="match status" value="1"/>
</dbReference>
<evidence type="ECO:0000256" key="2">
    <source>
        <dbReference type="ARBA" id="ARBA00023136"/>
    </source>
</evidence>
<dbReference type="InterPro" id="IPR001460">
    <property type="entry name" value="PCN-bd_Tpept"/>
</dbReference>
<feature type="non-terminal residue" evidence="5">
    <location>
        <position position="427"/>
    </location>
</feature>
<dbReference type="GO" id="GO:0071555">
    <property type="term" value="P:cell wall organization"/>
    <property type="evidence" value="ECO:0007669"/>
    <property type="project" value="TreeGrafter"/>
</dbReference>
<dbReference type="Pfam" id="PF00905">
    <property type="entry name" value="Transpeptidase"/>
    <property type="match status" value="1"/>
</dbReference>
<comment type="subcellular location">
    <subcellularLocation>
        <location evidence="1">Membrane</location>
    </subcellularLocation>
</comment>
<dbReference type="GO" id="GO:0005886">
    <property type="term" value="C:plasma membrane"/>
    <property type="evidence" value="ECO:0007669"/>
    <property type="project" value="TreeGrafter"/>
</dbReference>
<gene>
    <name evidence="5" type="ORF">METZ01_LOCUS137052</name>
</gene>
<evidence type="ECO:0000259" key="4">
    <source>
        <dbReference type="Pfam" id="PF03717"/>
    </source>
</evidence>
<dbReference type="GO" id="GO:0008658">
    <property type="term" value="F:penicillin binding"/>
    <property type="evidence" value="ECO:0007669"/>
    <property type="project" value="InterPro"/>
</dbReference>
<proteinExistence type="predicted"/>
<name>A0A381Z4L0_9ZZZZ</name>
<feature type="domain" description="Penicillin-binding protein dimerisation" evidence="4">
    <location>
        <begin position="38"/>
        <end position="185"/>
    </location>
</feature>
<evidence type="ECO:0008006" key="6">
    <source>
        <dbReference type="Google" id="ProtNLM"/>
    </source>
</evidence>
<feature type="domain" description="Penicillin-binding protein transpeptidase" evidence="3">
    <location>
        <begin position="230"/>
        <end position="420"/>
    </location>
</feature>
<protein>
    <recommendedName>
        <fullName evidence="6">Penicillin-binding protein transpeptidase domain-containing protein</fullName>
    </recommendedName>
</protein>
<dbReference type="Gene3D" id="3.30.450.330">
    <property type="match status" value="1"/>
</dbReference>
<accession>A0A381Z4L0</accession>
<dbReference type="Pfam" id="PF03717">
    <property type="entry name" value="PBP_dimer"/>
    <property type="match status" value="1"/>
</dbReference>
<sequence length="427" mass="48751">MQFLFVLLIVRLFIIQFVLGPQLRERSANQTKVTIKSKTKRGKITDRNHNILAVNRDMLDVHVDPKVIKTTPKNLARQLSPILSVPEEKLIRALKKKNRRFVRLKKKLDYSQIDNIRKLERKHYGLSHAIRGGRIYPKDQLACHIIGSTNFMNTGIDGIEHFYDSVLASTIGTETELKIDRGKYLTQPEKVYENSPKSNDTIVLTIDEYIQNIAESTLEQGCNRWKCPRGTAIVMRSMTGEILAMANYPSYNLNQYTKTPEASKRNNAIWMEYEPGSIFKIVTATAVLNEEIHTPDSEFYCNNGEIKLPNGHVIRDVKNNATLTLSKIIQKSSNIGIMKAARHLPHIKFQDYVSRFKFGQRTGIDLPYERTGSLWGLRVWDEHLAATVPFGQGISVTPLQMLCAINTIATGGRLMRPYIMLQRLTHD</sequence>
<evidence type="ECO:0000313" key="5">
    <source>
        <dbReference type="EMBL" id="SVA84198.1"/>
    </source>
</evidence>
<dbReference type="SUPFAM" id="SSF56601">
    <property type="entry name" value="beta-lactamase/transpeptidase-like"/>
    <property type="match status" value="1"/>
</dbReference>